<evidence type="ECO:0000256" key="4">
    <source>
        <dbReference type="ARBA" id="ARBA00022475"/>
    </source>
</evidence>
<dbReference type="InterPro" id="IPR037682">
    <property type="entry name" value="TonB_C"/>
</dbReference>
<evidence type="ECO:0000313" key="11">
    <source>
        <dbReference type="EMBL" id="NPE14520.1"/>
    </source>
</evidence>
<dbReference type="InterPro" id="IPR051045">
    <property type="entry name" value="TonB-dependent_transducer"/>
</dbReference>
<evidence type="ECO:0000256" key="5">
    <source>
        <dbReference type="ARBA" id="ARBA00022519"/>
    </source>
</evidence>
<dbReference type="SUPFAM" id="SSF74653">
    <property type="entry name" value="TolA/TonB C-terminal domain"/>
    <property type="match status" value="1"/>
</dbReference>
<dbReference type="EMBL" id="JABKKE010000014">
    <property type="protein sequence ID" value="NPE14520.1"/>
    <property type="molecule type" value="Genomic_DNA"/>
</dbReference>
<name>A0ABX2AW21_9BACT</name>
<comment type="subcellular location">
    <subcellularLocation>
        <location evidence="1">Cell inner membrane</location>
        <topology evidence="1">Single-pass membrane protein</topology>
        <orientation evidence="1">Periplasmic side</orientation>
    </subcellularLocation>
</comment>
<reference evidence="11 12" key="1">
    <citation type="submission" date="2020-05" db="EMBL/GenBank/DDBJ databases">
        <title>Distinct polysaccharide utilization as determinants for interspecies competition between intestinal Prevotella spp.</title>
        <authorList>
            <person name="Galvez E.J.C."/>
            <person name="Iljazovic A."/>
            <person name="Strowig T."/>
        </authorList>
    </citation>
    <scope>NUCLEOTIDE SEQUENCE [LARGE SCALE GENOMIC DNA]</scope>
    <source>
        <strain evidence="11 12">PROD</strain>
    </source>
</reference>
<dbReference type="PROSITE" id="PS51257">
    <property type="entry name" value="PROKAR_LIPOPROTEIN"/>
    <property type="match status" value="1"/>
</dbReference>
<dbReference type="NCBIfam" id="TIGR01352">
    <property type="entry name" value="tonB_Cterm"/>
    <property type="match status" value="1"/>
</dbReference>
<dbReference type="RefSeq" id="WP_285821530.1">
    <property type="nucleotide sequence ID" value="NZ_CASGKU010000001.1"/>
</dbReference>
<evidence type="ECO:0000256" key="3">
    <source>
        <dbReference type="ARBA" id="ARBA00022448"/>
    </source>
</evidence>
<evidence type="ECO:0000256" key="6">
    <source>
        <dbReference type="ARBA" id="ARBA00022692"/>
    </source>
</evidence>
<evidence type="ECO:0000256" key="8">
    <source>
        <dbReference type="ARBA" id="ARBA00022989"/>
    </source>
</evidence>
<keyword evidence="8" id="KW-1133">Transmembrane helix</keyword>
<keyword evidence="6" id="KW-0812">Transmembrane</keyword>
<dbReference type="Proteomes" id="UP001193734">
    <property type="component" value="Unassembled WGS sequence"/>
</dbReference>
<accession>A0ABX2AW21</accession>
<sequence length="265" mass="29712">MTSDKLPKKLYGNNFISMGCQCLSSYNGPDYQFDTYLYYVTLTINNLLKNGGAGLPKETRGHITYDTRLSKVLTIADILTEETIKSMELDATSTNMHITPMGKLICYTSADTGKEIDINSENKSMFSEYFKKIIKEPMKTEAEDMLTAKEIVAEEGPQYEEKPLDIAEVMPSFPGGDAAMMQWLSVNITYPPIAEENGVQGRVIVRFYVGKDGAIYNPKVLRSVDPSLDKEALRVVKSMPRWIPGKQKGEPVAVYFTLPVTFQLQ</sequence>
<dbReference type="PANTHER" id="PTHR33446">
    <property type="entry name" value="PROTEIN TONB-RELATED"/>
    <property type="match status" value="1"/>
</dbReference>
<keyword evidence="3" id="KW-0813">Transport</keyword>
<comment type="similarity">
    <text evidence="2">Belongs to the TonB family.</text>
</comment>
<organism evidence="11 12">
    <name type="scientific">Xylanibacter rodentium</name>
    <dbReference type="NCBI Taxonomy" id="2736289"/>
    <lineage>
        <taxon>Bacteria</taxon>
        <taxon>Pseudomonadati</taxon>
        <taxon>Bacteroidota</taxon>
        <taxon>Bacteroidia</taxon>
        <taxon>Bacteroidales</taxon>
        <taxon>Prevotellaceae</taxon>
        <taxon>Xylanibacter</taxon>
    </lineage>
</organism>
<evidence type="ECO:0000313" key="12">
    <source>
        <dbReference type="Proteomes" id="UP001193734"/>
    </source>
</evidence>
<keyword evidence="4" id="KW-1003">Cell membrane</keyword>
<protein>
    <submittedName>
        <fullName evidence="11">Energy transducer TonB</fullName>
    </submittedName>
</protein>
<keyword evidence="12" id="KW-1185">Reference proteome</keyword>
<dbReference type="InterPro" id="IPR006260">
    <property type="entry name" value="TonB/TolA_C"/>
</dbReference>
<comment type="caution">
    <text evidence="11">The sequence shown here is derived from an EMBL/GenBank/DDBJ whole genome shotgun (WGS) entry which is preliminary data.</text>
</comment>
<keyword evidence="9" id="KW-0472">Membrane</keyword>
<feature type="domain" description="TonB C-terminal" evidence="10">
    <location>
        <begin position="175"/>
        <end position="265"/>
    </location>
</feature>
<evidence type="ECO:0000256" key="7">
    <source>
        <dbReference type="ARBA" id="ARBA00022927"/>
    </source>
</evidence>
<gene>
    <name evidence="11" type="ORF">HPS55_09325</name>
</gene>
<keyword evidence="5" id="KW-0997">Cell inner membrane</keyword>
<keyword evidence="7" id="KW-0653">Protein transport</keyword>
<evidence type="ECO:0000256" key="9">
    <source>
        <dbReference type="ARBA" id="ARBA00023136"/>
    </source>
</evidence>
<dbReference type="PROSITE" id="PS52015">
    <property type="entry name" value="TONB_CTD"/>
    <property type="match status" value="1"/>
</dbReference>
<evidence type="ECO:0000256" key="1">
    <source>
        <dbReference type="ARBA" id="ARBA00004383"/>
    </source>
</evidence>
<dbReference type="PANTHER" id="PTHR33446:SF2">
    <property type="entry name" value="PROTEIN TONB"/>
    <property type="match status" value="1"/>
</dbReference>
<proteinExistence type="inferred from homology"/>
<evidence type="ECO:0000259" key="10">
    <source>
        <dbReference type="PROSITE" id="PS52015"/>
    </source>
</evidence>
<dbReference type="Pfam" id="PF03544">
    <property type="entry name" value="TonB_C"/>
    <property type="match status" value="1"/>
</dbReference>
<evidence type="ECO:0000256" key="2">
    <source>
        <dbReference type="ARBA" id="ARBA00006555"/>
    </source>
</evidence>
<dbReference type="Gene3D" id="3.30.1150.10">
    <property type="match status" value="1"/>
</dbReference>